<dbReference type="STRING" id="1814289.SAMN05216410_2546"/>
<dbReference type="InterPro" id="IPR053863">
    <property type="entry name" value="Glyoxy/Ble-like_N"/>
</dbReference>
<protein>
    <recommendedName>
        <fullName evidence="1">VOC domain-containing protein</fullName>
    </recommendedName>
</protein>
<dbReference type="Gene3D" id="3.10.180.10">
    <property type="entry name" value="2,3-Dihydroxybiphenyl 1,2-Dioxygenase, domain 1"/>
    <property type="match status" value="1"/>
</dbReference>
<dbReference type="PANTHER" id="PTHR36503">
    <property type="entry name" value="BLR2520 PROTEIN"/>
    <property type="match status" value="1"/>
</dbReference>
<evidence type="ECO:0000259" key="1">
    <source>
        <dbReference type="PROSITE" id="PS51819"/>
    </source>
</evidence>
<proteinExistence type="predicted"/>
<dbReference type="Proteomes" id="UP000199039">
    <property type="component" value="Unassembled WGS sequence"/>
</dbReference>
<keyword evidence="3" id="KW-1185">Reference proteome</keyword>
<dbReference type="PANTHER" id="PTHR36503:SF2">
    <property type="entry name" value="BLR2408 PROTEIN"/>
    <property type="match status" value="1"/>
</dbReference>
<dbReference type="EMBL" id="FMYH01000004">
    <property type="protein sequence ID" value="SDC91825.1"/>
    <property type="molecule type" value="Genomic_DNA"/>
</dbReference>
<dbReference type="AlphaFoldDB" id="A0A1G6QJM3"/>
<dbReference type="SUPFAM" id="SSF54593">
    <property type="entry name" value="Glyoxalase/Bleomycin resistance protein/Dihydroxybiphenyl dioxygenase"/>
    <property type="match status" value="1"/>
</dbReference>
<evidence type="ECO:0000313" key="3">
    <source>
        <dbReference type="Proteomes" id="UP000199039"/>
    </source>
</evidence>
<sequence length="132" mass="14600">MIFVNLPIADVAASRSFWSTLGYSFNEQFSDENALCLVFSDSIFAMLLQRDFFQSFTDKPVVDARTSAQVLNGLAMTSRAEVDALVDAAVAAGATEPRPAQDQGFMYERGFSDLDGHDWEIMWMDPSAVEPT</sequence>
<evidence type="ECO:0000313" key="2">
    <source>
        <dbReference type="EMBL" id="SDC91825.1"/>
    </source>
</evidence>
<dbReference type="InterPro" id="IPR029068">
    <property type="entry name" value="Glyas_Bleomycin-R_OHBP_Dase"/>
</dbReference>
<dbReference type="PROSITE" id="PS51819">
    <property type="entry name" value="VOC"/>
    <property type="match status" value="1"/>
</dbReference>
<dbReference type="InterPro" id="IPR037523">
    <property type="entry name" value="VOC_core"/>
</dbReference>
<gene>
    <name evidence="2" type="ORF">SAMN05216410_2546</name>
</gene>
<feature type="domain" description="VOC" evidence="1">
    <location>
        <begin position="1"/>
        <end position="124"/>
    </location>
</feature>
<name>A0A1G6QJM3_9MICO</name>
<accession>A0A1G6QJM3</accession>
<reference evidence="2 3" key="1">
    <citation type="submission" date="2016-09" db="EMBL/GenBank/DDBJ databases">
        <authorList>
            <person name="Capua I."/>
            <person name="De Benedictis P."/>
            <person name="Joannis T."/>
            <person name="Lombin L.H."/>
            <person name="Cattoli G."/>
        </authorList>
    </citation>
    <scope>NUCLEOTIDE SEQUENCE [LARGE SCALE GENOMIC DNA]</scope>
    <source>
        <strain evidence="2 3">ISLP-3</strain>
    </source>
</reference>
<dbReference type="Pfam" id="PF22677">
    <property type="entry name" value="Ble-like_N"/>
    <property type="match status" value="1"/>
</dbReference>
<organism evidence="2 3">
    <name type="scientific">Sanguibacter gelidistatuariae</name>
    <dbReference type="NCBI Taxonomy" id="1814289"/>
    <lineage>
        <taxon>Bacteria</taxon>
        <taxon>Bacillati</taxon>
        <taxon>Actinomycetota</taxon>
        <taxon>Actinomycetes</taxon>
        <taxon>Micrococcales</taxon>
        <taxon>Sanguibacteraceae</taxon>
        <taxon>Sanguibacter</taxon>
    </lineage>
</organism>